<comment type="caution">
    <text evidence="3">The sequence shown here is derived from an EMBL/GenBank/DDBJ whole genome shotgun (WGS) entry which is preliminary data.</text>
</comment>
<keyword evidence="4" id="KW-1185">Reference proteome</keyword>
<dbReference type="Pfam" id="PF05199">
    <property type="entry name" value="GMC_oxred_C"/>
    <property type="match status" value="1"/>
</dbReference>
<evidence type="ECO:0000313" key="4">
    <source>
        <dbReference type="Proteomes" id="UP001327093"/>
    </source>
</evidence>
<dbReference type="InterPro" id="IPR007867">
    <property type="entry name" value="GMC_OxRtase_C"/>
</dbReference>
<dbReference type="SUPFAM" id="SSF51905">
    <property type="entry name" value="FAD/NAD(P)-binding domain"/>
    <property type="match status" value="1"/>
</dbReference>
<dbReference type="Gene3D" id="3.30.560.10">
    <property type="entry name" value="Glucose Oxidase, domain 3"/>
    <property type="match status" value="1"/>
</dbReference>
<reference evidence="3 4" key="1">
    <citation type="submission" date="2023-10" db="EMBL/GenBank/DDBJ databases">
        <title>Saccharopolyspora sp. nov., isolated from mangrove soil.</title>
        <authorList>
            <person name="Lu Y."/>
            <person name="Liu W."/>
        </authorList>
    </citation>
    <scope>NUCLEOTIDE SEQUENCE [LARGE SCALE GENOMIC DNA]</scope>
    <source>
        <strain evidence="3 4">S2-29</strain>
    </source>
</reference>
<dbReference type="EMBL" id="JAWLNX010000015">
    <property type="protein sequence ID" value="MEB3369854.1"/>
    <property type="molecule type" value="Genomic_DNA"/>
</dbReference>
<proteinExistence type="inferred from homology"/>
<comment type="similarity">
    <text evidence="1">Belongs to the GMC oxidoreductase family.</text>
</comment>
<sequence length="212" mass="22565">MISTRTAVRGRRIPYGAPVCNRGHAVDEVEVGVVEELDRSALGGDGVVPALAAQRRDRDQRVGAQVGQPVSSGVGGVDAQQQVPLVLDEVHGHDREITADTLRRMRELFAQEPIARHLVGETVPGTDVTDEHEIADVALNRGHCGYHAVGTCAMGPDPHDVVDSRLRVRGVEGLRVVDSSVLPTMISGNLTAPVMAIAWRAADVILDGTQPS</sequence>
<evidence type="ECO:0000259" key="2">
    <source>
        <dbReference type="Pfam" id="PF05199"/>
    </source>
</evidence>
<accession>A0ABU6AEM6</accession>
<dbReference type="PANTHER" id="PTHR11552">
    <property type="entry name" value="GLUCOSE-METHANOL-CHOLINE GMC OXIDOREDUCTASE"/>
    <property type="match status" value="1"/>
</dbReference>
<protein>
    <submittedName>
        <fullName evidence="3">GMC oxidoreductase</fullName>
    </submittedName>
</protein>
<dbReference type="RefSeq" id="WP_324267339.1">
    <property type="nucleotide sequence ID" value="NZ_JAWLNX010000015.1"/>
</dbReference>
<dbReference type="PANTHER" id="PTHR11552:SF147">
    <property type="entry name" value="CHOLINE DEHYDROGENASE, MITOCHONDRIAL"/>
    <property type="match status" value="1"/>
</dbReference>
<dbReference type="Gene3D" id="3.50.50.60">
    <property type="entry name" value="FAD/NAD(P)-binding domain"/>
    <property type="match status" value="1"/>
</dbReference>
<dbReference type="Proteomes" id="UP001327093">
    <property type="component" value="Unassembled WGS sequence"/>
</dbReference>
<dbReference type="InterPro" id="IPR036188">
    <property type="entry name" value="FAD/NAD-bd_sf"/>
</dbReference>
<dbReference type="InterPro" id="IPR012132">
    <property type="entry name" value="GMC_OxRdtase"/>
</dbReference>
<dbReference type="SUPFAM" id="SSF54373">
    <property type="entry name" value="FAD-linked reductases, C-terminal domain"/>
    <property type="match status" value="1"/>
</dbReference>
<feature type="domain" description="Glucose-methanol-choline oxidoreductase C-terminal" evidence="2">
    <location>
        <begin position="91"/>
        <end position="198"/>
    </location>
</feature>
<evidence type="ECO:0000313" key="3">
    <source>
        <dbReference type="EMBL" id="MEB3369854.1"/>
    </source>
</evidence>
<gene>
    <name evidence="3" type="ORF">R4I43_20810</name>
</gene>
<evidence type="ECO:0000256" key="1">
    <source>
        <dbReference type="ARBA" id="ARBA00010790"/>
    </source>
</evidence>
<organism evidence="3 4">
    <name type="scientific">Saccharopolyspora mangrovi</name>
    <dbReference type="NCBI Taxonomy" id="3082379"/>
    <lineage>
        <taxon>Bacteria</taxon>
        <taxon>Bacillati</taxon>
        <taxon>Actinomycetota</taxon>
        <taxon>Actinomycetes</taxon>
        <taxon>Pseudonocardiales</taxon>
        <taxon>Pseudonocardiaceae</taxon>
        <taxon>Saccharopolyspora</taxon>
    </lineage>
</organism>
<name>A0ABU6AEM6_9PSEU</name>